<feature type="region of interest" description="Disordered" evidence="1">
    <location>
        <begin position="72"/>
        <end position="99"/>
    </location>
</feature>
<sequence>MMGNRYWDGDEERKCRICGGGMETWEHVWEECTNWGVEKGWQEMVEEILGEDEEGEIWMRRLEEMREGGGWLGVDESVEGREKNAAETEVRRMSVDSGGPQCTPQGIKYLI</sequence>
<protein>
    <submittedName>
        <fullName evidence="2">Uncharacterized protein</fullName>
    </submittedName>
</protein>
<proteinExistence type="predicted"/>
<dbReference type="HOGENOM" id="CLU_2365655_0_0_1"/>
<evidence type="ECO:0000256" key="1">
    <source>
        <dbReference type="SAM" id="MobiDB-lite"/>
    </source>
</evidence>
<reference evidence="2" key="1">
    <citation type="journal article" date="2011" name="Proc. Natl. Acad. Sci. U.S.A.">
        <title>The genome of the fire ant Solenopsis invicta.</title>
        <authorList>
            <person name="Wurm Y."/>
            <person name="Wang J."/>
            <person name="Riba-Grognuz O."/>
            <person name="Corona M."/>
            <person name="Nygaard S."/>
            <person name="Hunt B.G."/>
            <person name="Ingram K.K."/>
            <person name="Falquet L."/>
            <person name="Nipitwattanaphon M."/>
            <person name="Gotzek D."/>
            <person name="Dijkstra M.B."/>
            <person name="Oettler J."/>
            <person name="Comtesse F."/>
            <person name="Shih C.J."/>
            <person name="Wu W.J."/>
            <person name="Yang C.C."/>
            <person name="Thomas J."/>
            <person name="Beaudoing E."/>
            <person name="Pradervand S."/>
            <person name="Flegel V."/>
            <person name="Cook E.D."/>
            <person name="Fabbretti R."/>
            <person name="Stockinger H."/>
            <person name="Long L."/>
            <person name="Farmerie W.G."/>
            <person name="Oakey J."/>
            <person name="Boomsma J.J."/>
            <person name="Pamilo P."/>
            <person name="Yi S.V."/>
            <person name="Heinze J."/>
            <person name="Goodisman M.A."/>
            <person name="Farinelli L."/>
            <person name="Harshman K."/>
            <person name="Hulo N."/>
            <person name="Cerutti L."/>
            <person name="Xenarios I."/>
            <person name="Shoemaker D."/>
            <person name="Keller L."/>
        </authorList>
    </citation>
    <scope>NUCLEOTIDE SEQUENCE [LARGE SCALE GENOMIC DNA]</scope>
</reference>
<accession>E9J2I6</accession>
<dbReference type="EMBL" id="GL767847">
    <property type="protein sequence ID" value="EFZ12959.1"/>
    <property type="molecule type" value="Genomic_DNA"/>
</dbReference>
<dbReference type="AlphaFoldDB" id="E9J2I6"/>
<evidence type="ECO:0000313" key="2">
    <source>
        <dbReference type="EMBL" id="EFZ12959.1"/>
    </source>
</evidence>
<name>E9J2I6_SOLIN</name>
<gene>
    <name evidence="2" type="ORF">SINV_03210</name>
</gene>
<organism>
    <name type="scientific">Solenopsis invicta</name>
    <name type="common">Red imported fire ant</name>
    <name type="synonym">Solenopsis wagneri</name>
    <dbReference type="NCBI Taxonomy" id="13686"/>
    <lineage>
        <taxon>Eukaryota</taxon>
        <taxon>Metazoa</taxon>
        <taxon>Ecdysozoa</taxon>
        <taxon>Arthropoda</taxon>
        <taxon>Hexapoda</taxon>
        <taxon>Insecta</taxon>
        <taxon>Pterygota</taxon>
        <taxon>Neoptera</taxon>
        <taxon>Endopterygota</taxon>
        <taxon>Hymenoptera</taxon>
        <taxon>Apocrita</taxon>
        <taxon>Aculeata</taxon>
        <taxon>Formicoidea</taxon>
        <taxon>Formicidae</taxon>
        <taxon>Myrmicinae</taxon>
        <taxon>Solenopsis</taxon>
    </lineage>
</organism>
<feature type="non-terminal residue" evidence="2">
    <location>
        <position position="111"/>
    </location>
</feature>
<feature type="compositionally biased region" description="Basic and acidic residues" evidence="1">
    <location>
        <begin position="78"/>
        <end position="94"/>
    </location>
</feature>
<dbReference type="OMA" id="REETWEH"/>